<gene>
    <name evidence="9" type="primary">mreD</name>
    <name evidence="9" type="ORF">IAC96_01590</name>
</gene>
<comment type="similarity">
    <text evidence="2">Belongs to the MreD family.</text>
</comment>
<evidence type="ECO:0000256" key="6">
    <source>
        <dbReference type="ARBA" id="ARBA00022989"/>
    </source>
</evidence>
<keyword evidence="4 8" id="KW-0812">Transmembrane</keyword>
<dbReference type="InterPro" id="IPR007227">
    <property type="entry name" value="Cell_shape_determining_MreD"/>
</dbReference>
<dbReference type="EMBL" id="DVHN01000016">
    <property type="protein sequence ID" value="HIR87619.1"/>
    <property type="molecule type" value="Genomic_DNA"/>
</dbReference>
<reference evidence="9" key="1">
    <citation type="submission" date="2020-10" db="EMBL/GenBank/DDBJ databases">
        <authorList>
            <person name="Gilroy R."/>
        </authorList>
    </citation>
    <scope>NUCLEOTIDE SEQUENCE</scope>
    <source>
        <strain evidence="9">ChiW13-3771</strain>
    </source>
</reference>
<protein>
    <submittedName>
        <fullName evidence="9">Rod shape-determining protein MreD</fullName>
    </submittedName>
</protein>
<dbReference type="GO" id="GO:0005886">
    <property type="term" value="C:plasma membrane"/>
    <property type="evidence" value="ECO:0007669"/>
    <property type="project" value="UniProtKB-SubCell"/>
</dbReference>
<organism evidence="9 10">
    <name type="scientific">Candidatus Fimimorpha faecalis</name>
    <dbReference type="NCBI Taxonomy" id="2840824"/>
    <lineage>
        <taxon>Bacteria</taxon>
        <taxon>Bacillati</taxon>
        <taxon>Bacillota</taxon>
        <taxon>Clostridia</taxon>
        <taxon>Eubacteriales</taxon>
        <taxon>Candidatus Fimimorpha</taxon>
    </lineage>
</organism>
<proteinExistence type="inferred from homology"/>
<keyword evidence="3" id="KW-1003">Cell membrane</keyword>
<sequence>MKRLRQIIVIAIVLLLGFFIQINLAQFIPSLRCVPNIMLILVFSFGFLRGTKTGMAVGIAAGLLMDFVQGNIIGFYVLIFVYIGFINGVLKRYFTSNVILLPVILCTVNEILYHGAMYLFQFREQAMHTATEYLRHVVIPEYLVTLIAAIVVYGVILLIHRKLEKIEKKGETQFV</sequence>
<evidence type="ECO:0000256" key="2">
    <source>
        <dbReference type="ARBA" id="ARBA00007776"/>
    </source>
</evidence>
<keyword evidence="6 8" id="KW-1133">Transmembrane helix</keyword>
<name>A0A9D1EC42_9FIRM</name>
<evidence type="ECO:0000313" key="10">
    <source>
        <dbReference type="Proteomes" id="UP000824201"/>
    </source>
</evidence>
<keyword evidence="5" id="KW-0133">Cell shape</keyword>
<dbReference type="Pfam" id="PF04093">
    <property type="entry name" value="MreD"/>
    <property type="match status" value="1"/>
</dbReference>
<keyword evidence="7 8" id="KW-0472">Membrane</keyword>
<evidence type="ECO:0000256" key="8">
    <source>
        <dbReference type="SAM" id="Phobius"/>
    </source>
</evidence>
<comment type="caution">
    <text evidence="9">The sequence shown here is derived from an EMBL/GenBank/DDBJ whole genome shotgun (WGS) entry which is preliminary data.</text>
</comment>
<evidence type="ECO:0000256" key="3">
    <source>
        <dbReference type="ARBA" id="ARBA00022475"/>
    </source>
</evidence>
<dbReference type="NCBIfam" id="TIGR03426">
    <property type="entry name" value="shape_MreD"/>
    <property type="match status" value="1"/>
</dbReference>
<dbReference type="GO" id="GO:0008360">
    <property type="term" value="P:regulation of cell shape"/>
    <property type="evidence" value="ECO:0007669"/>
    <property type="project" value="UniProtKB-KW"/>
</dbReference>
<feature type="transmembrane region" description="Helical" evidence="8">
    <location>
        <begin position="67"/>
        <end position="86"/>
    </location>
</feature>
<feature type="transmembrane region" description="Helical" evidence="8">
    <location>
        <begin position="6"/>
        <end position="25"/>
    </location>
</feature>
<feature type="transmembrane region" description="Helical" evidence="8">
    <location>
        <begin position="139"/>
        <end position="159"/>
    </location>
</feature>
<dbReference type="Proteomes" id="UP000824201">
    <property type="component" value="Unassembled WGS sequence"/>
</dbReference>
<reference evidence="9" key="2">
    <citation type="journal article" date="2021" name="PeerJ">
        <title>Extensive microbial diversity within the chicken gut microbiome revealed by metagenomics and culture.</title>
        <authorList>
            <person name="Gilroy R."/>
            <person name="Ravi A."/>
            <person name="Getino M."/>
            <person name="Pursley I."/>
            <person name="Horton D.L."/>
            <person name="Alikhan N.F."/>
            <person name="Baker D."/>
            <person name="Gharbi K."/>
            <person name="Hall N."/>
            <person name="Watson M."/>
            <person name="Adriaenssens E.M."/>
            <person name="Foster-Nyarko E."/>
            <person name="Jarju S."/>
            <person name="Secka A."/>
            <person name="Antonio M."/>
            <person name="Oren A."/>
            <person name="Chaudhuri R.R."/>
            <person name="La Ragione R."/>
            <person name="Hildebrand F."/>
            <person name="Pallen M.J."/>
        </authorList>
    </citation>
    <scope>NUCLEOTIDE SEQUENCE</scope>
    <source>
        <strain evidence="9">ChiW13-3771</strain>
    </source>
</reference>
<evidence type="ECO:0000256" key="1">
    <source>
        <dbReference type="ARBA" id="ARBA00004651"/>
    </source>
</evidence>
<evidence type="ECO:0000256" key="4">
    <source>
        <dbReference type="ARBA" id="ARBA00022692"/>
    </source>
</evidence>
<evidence type="ECO:0000256" key="5">
    <source>
        <dbReference type="ARBA" id="ARBA00022960"/>
    </source>
</evidence>
<evidence type="ECO:0000256" key="7">
    <source>
        <dbReference type="ARBA" id="ARBA00023136"/>
    </source>
</evidence>
<accession>A0A9D1EC42</accession>
<dbReference type="AlphaFoldDB" id="A0A9D1EC42"/>
<evidence type="ECO:0000313" key="9">
    <source>
        <dbReference type="EMBL" id="HIR87619.1"/>
    </source>
</evidence>
<comment type="subcellular location">
    <subcellularLocation>
        <location evidence="1">Cell membrane</location>
        <topology evidence="1">Multi-pass membrane protein</topology>
    </subcellularLocation>
</comment>
<feature type="transmembrane region" description="Helical" evidence="8">
    <location>
        <begin position="98"/>
        <end position="119"/>
    </location>
</feature>